<dbReference type="AlphaFoldDB" id="A0A9R0VKE6"/>
<name>A0A9R0VKE6_TRITD</name>
<keyword evidence="2" id="KW-1185">Reference proteome</keyword>
<dbReference type="Proteomes" id="UP000324705">
    <property type="component" value="Chromosome 3A"/>
</dbReference>
<proteinExistence type="predicted"/>
<dbReference type="PANTHER" id="PTHR31115:SF5">
    <property type="entry name" value="OS01G0967100 PROTEIN"/>
    <property type="match status" value="1"/>
</dbReference>
<accession>A0A9R0VKE6</accession>
<dbReference type="PANTHER" id="PTHR31115">
    <property type="entry name" value="OS05G0107300 PROTEIN"/>
    <property type="match status" value="1"/>
</dbReference>
<evidence type="ECO:0000313" key="1">
    <source>
        <dbReference type="EMBL" id="VAH59714.1"/>
    </source>
</evidence>
<dbReference type="EMBL" id="LT934115">
    <property type="protein sequence ID" value="VAH59714.1"/>
    <property type="molecule type" value="Genomic_DNA"/>
</dbReference>
<sequence length="207" mass="22440">MDATDDREELLAAANAAHGAIVGAYAGPFWKKISPMLTFISSEDLSFLKNQIIFLEELEMGMSNKHEEDKLTASTNYNGPPSMALPLLPLPYSYRARCFQLSIPPQVLPPSNSSLLLDQGEANGVGPRESVDILSYNGKNHNNTSQKAQGQGIFGEMAPLTSTLLCALIVEDVDDFPESNGVQGDILLEFSNDYIPRAAAVEFEAMG</sequence>
<dbReference type="Gramene" id="TRITD3Av1G078440.1">
    <property type="protein sequence ID" value="TRITD3Av1G078440.1"/>
    <property type="gene ID" value="TRITD3Av1G078440"/>
</dbReference>
<protein>
    <submittedName>
        <fullName evidence="1">Uncharacterized protein</fullName>
    </submittedName>
</protein>
<gene>
    <name evidence="1" type="ORF">TRITD_3Av1G078440</name>
</gene>
<evidence type="ECO:0000313" key="2">
    <source>
        <dbReference type="Proteomes" id="UP000324705"/>
    </source>
</evidence>
<organism evidence="1 2">
    <name type="scientific">Triticum turgidum subsp. durum</name>
    <name type="common">Durum wheat</name>
    <name type="synonym">Triticum durum</name>
    <dbReference type="NCBI Taxonomy" id="4567"/>
    <lineage>
        <taxon>Eukaryota</taxon>
        <taxon>Viridiplantae</taxon>
        <taxon>Streptophyta</taxon>
        <taxon>Embryophyta</taxon>
        <taxon>Tracheophyta</taxon>
        <taxon>Spermatophyta</taxon>
        <taxon>Magnoliopsida</taxon>
        <taxon>Liliopsida</taxon>
        <taxon>Poales</taxon>
        <taxon>Poaceae</taxon>
        <taxon>BOP clade</taxon>
        <taxon>Pooideae</taxon>
        <taxon>Triticodae</taxon>
        <taxon>Triticeae</taxon>
        <taxon>Triticinae</taxon>
        <taxon>Triticum</taxon>
    </lineage>
</organism>
<reference evidence="1 2" key="1">
    <citation type="submission" date="2017-09" db="EMBL/GenBank/DDBJ databases">
        <authorList>
            <consortium name="International Durum Wheat Genome Sequencing Consortium (IDWGSC)"/>
            <person name="Milanesi L."/>
        </authorList>
    </citation>
    <scope>NUCLEOTIDE SEQUENCE [LARGE SCALE GENOMIC DNA]</scope>
    <source>
        <strain evidence="2">cv. Svevo</strain>
    </source>
</reference>